<accession>A0A2N6PLL0</accession>
<dbReference type="EMBL" id="CP035810">
    <property type="protein sequence ID" value="QIN30412.1"/>
    <property type="molecule type" value="Genomic_DNA"/>
</dbReference>
<evidence type="ECO:0000313" key="2">
    <source>
        <dbReference type="EMBL" id="PMB99566.1"/>
    </source>
</evidence>
<feature type="compositionally biased region" description="Low complexity" evidence="1">
    <location>
        <begin position="76"/>
        <end position="87"/>
    </location>
</feature>
<evidence type="ECO:0000313" key="3">
    <source>
        <dbReference type="EMBL" id="QIN30412.1"/>
    </source>
</evidence>
<evidence type="ECO:0000313" key="4">
    <source>
        <dbReference type="Proteomes" id="UP000235703"/>
    </source>
</evidence>
<dbReference type="OrthoDB" id="3267178at2"/>
<dbReference type="KEGG" id="blut:EW640_02570"/>
<feature type="compositionally biased region" description="Basic and acidic residues" evidence="1">
    <location>
        <begin position="101"/>
        <end position="118"/>
    </location>
</feature>
<organism evidence="2 4">
    <name type="scientific">Brevibacterium luteolum</name>
    <dbReference type="NCBI Taxonomy" id="199591"/>
    <lineage>
        <taxon>Bacteria</taxon>
        <taxon>Bacillati</taxon>
        <taxon>Actinomycetota</taxon>
        <taxon>Actinomycetes</taxon>
        <taxon>Micrococcales</taxon>
        <taxon>Brevibacteriaceae</taxon>
        <taxon>Brevibacterium</taxon>
    </lineage>
</organism>
<dbReference type="InterPro" id="IPR003849">
    <property type="entry name" value="Preprotein_translocase_YajC"/>
</dbReference>
<sequence length="149" mass="16168">MLFFLFSSRKKQKARQESIKSNLVPGAEVMTTFGVYGTVLTVSPEDHIVTIESGPGTVLRIHQQAIGHIEPAAGVATDGLSDDTAAADADRDLPADDTLASDDRLADDRFDDSDRLDNYRGGNYGGGDYTSDNDLDDPRRDDRGDDFKA</sequence>
<dbReference type="Proteomes" id="UP000501518">
    <property type="component" value="Chromosome"/>
</dbReference>
<feature type="compositionally biased region" description="Basic and acidic residues" evidence="1">
    <location>
        <begin position="136"/>
        <end position="149"/>
    </location>
</feature>
<proteinExistence type="predicted"/>
<dbReference type="Pfam" id="PF02699">
    <property type="entry name" value="YajC"/>
    <property type="match status" value="1"/>
</dbReference>
<feature type="region of interest" description="Disordered" evidence="1">
    <location>
        <begin position="75"/>
        <end position="149"/>
    </location>
</feature>
<keyword evidence="4" id="KW-1185">Reference proteome</keyword>
<evidence type="ECO:0000256" key="1">
    <source>
        <dbReference type="SAM" id="MobiDB-lite"/>
    </source>
</evidence>
<dbReference type="Proteomes" id="UP000235703">
    <property type="component" value="Unassembled WGS sequence"/>
</dbReference>
<reference evidence="2 4" key="1">
    <citation type="submission" date="2017-09" db="EMBL/GenBank/DDBJ databases">
        <title>Bacterial strain isolated from the female urinary microbiota.</title>
        <authorList>
            <person name="Thomas-White K."/>
            <person name="Kumar N."/>
            <person name="Forster S."/>
            <person name="Putonti C."/>
            <person name="Lawley T."/>
            <person name="Wolfe A.J."/>
        </authorList>
    </citation>
    <scope>NUCLEOTIDE SEQUENCE [LARGE SCALE GENOMIC DNA]</scope>
    <source>
        <strain evidence="2 4">UMB0680</strain>
    </source>
</reference>
<name>A0A2N6PLL0_9MICO</name>
<protein>
    <submittedName>
        <fullName evidence="3">Preprotein translocase subunit YajC</fullName>
    </submittedName>
</protein>
<evidence type="ECO:0000313" key="5">
    <source>
        <dbReference type="Proteomes" id="UP000501518"/>
    </source>
</evidence>
<reference evidence="3 5" key="2">
    <citation type="submission" date="2019-02" db="EMBL/GenBank/DDBJ databases">
        <title>Complete Genome Sequence and Methylome Analysis of Brevibacterium luteolum NEB1784.</title>
        <authorList>
            <person name="Fomenkov A."/>
            <person name="Roberts R.J."/>
        </authorList>
    </citation>
    <scope>NUCLEOTIDE SEQUENCE [LARGE SCALE GENOMIC DNA]</scope>
    <source>
        <strain evidence="3 5">NEB1784</strain>
    </source>
</reference>
<dbReference type="SMART" id="SM01323">
    <property type="entry name" value="YajC"/>
    <property type="match status" value="1"/>
</dbReference>
<dbReference type="AlphaFoldDB" id="A0A2N6PLL0"/>
<dbReference type="EMBL" id="PNFZ01000001">
    <property type="protein sequence ID" value="PMB99566.1"/>
    <property type="molecule type" value="Genomic_DNA"/>
</dbReference>
<gene>
    <name evidence="2" type="ORF">CJ198_02215</name>
    <name evidence="3" type="ORF">EW640_02570</name>
</gene>